<evidence type="ECO:0000256" key="3">
    <source>
        <dbReference type="ARBA" id="ARBA00004550"/>
    </source>
</evidence>
<proteinExistence type="inferred from homology"/>
<keyword evidence="8" id="KW-0964">Secreted</keyword>
<keyword evidence="9" id="KW-0666">Pyrogen</keyword>
<dbReference type="CDD" id="cd00100">
    <property type="entry name" value="beta-trefoil_IL1"/>
    <property type="match status" value="1"/>
</dbReference>
<dbReference type="InterPro" id="IPR008996">
    <property type="entry name" value="IL1/FGF"/>
</dbReference>
<name>A0AA47MRB4_MERPO</name>
<evidence type="ECO:0000256" key="8">
    <source>
        <dbReference type="ARBA" id="ARBA00022525"/>
    </source>
</evidence>
<dbReference type="GO" id="GO:0006955">
    <property type="term" value="P:immune response"/>
    <property type="evidence" value="ECO:0007669"/>
    <property type="project" value="InterPro"/>
</dbReference>
<dbReference type="GO" id="GO:0005764">
    <property type="term" value="C:lysosome"/>
    <property type="evidence" value="ECO:0007669"/>
    <property type="project" value="UniProtKB-SubCell"/>
</dbReference>
<comment type="subcellular location">
    <subcellularLocation>
        <location evidence="2">Cytoplasm</location>
        <location evidence="2">Cytosol</location>
    </subcellularLocation>
    <subcellularLocation>
        <location evidence="1">Lysosome</location>
    </subcellularLocation>
    <subcellularLocation>
        <location evidence="3">Secreted</location>
        <location evidence="3">Extracellular exosome</location>
    </subcellularLocation>
</comment>
<evidence type="ECO:0000256" key="11">
    <source>
        <dbReference type="ARBA" id="ARBA00023228"/>
    </source>
</evidence>
<dbReference type="GO" id="GO:0051781">
    <property type="term" value="P:positive regulation of cell division"/>
    <property type="evidence" value="ECO:0007669"/>
    <property type="project" value="UniProtKB-KW"/>
</dbReference>
<comment type="similarity">
    <text evidence="4">Belongs to the IL-1 family.</text>
</comment>
<evidence type="ECO:0000313" key="13">
    <source>
        <dbReference type="EMBL" id="KAK0145152.1"/>
    </source>
</evidence>
<evidence type="ECO:0000313" key="14">
    <source>
        <dbReference type="Proteomes" id="UP001174136"/>
    </source>
</evidence>
<evidence type="ECO:0000256" key="4">
    <source>
        <dbReference type="ARBA" id="ARBA00010448"/>
    </source>
</evidence>
<dbReference type="SUPFAM" id="SSF50353">
    <property type="entry name" value="Cytokine"/>
    <property type="match status" value="2"/>
</dbReference>
<dbReference type="GO" id="GO:0042119">
    <property type="term" value="P:neutrophil activation"/>
    <property type="evidence" value="ECO:0007669"/>
    <property type="project" value="TreeGrafter"/>
</dbReference>
<evidence type="ECO:0000256" key="10">
    <source>
        <dbReference type="ARBA" id="ARBA00023198"/>
    </source>
</evidence>
<evidence type="ECO:0000256" key="9">
    <source>
        <dbReference type="ARBA" id="ARBA00022620"/>
    </source>
</evidence>
<dbReference type="GO" id="GO:0071222">
    <property type="term" value="P:cellular response to lipopolysaccharide"/>
    <property type="evidence" value="ECO:0007669"/>
    <property type="project" value="TreeGrafter"/>
</dbReference>
<dbReference type="PANTHER" id="PTHR10078">
    <property type="entry name" value="INTERLEUKIN-1 FAMILY MEMBER"/>
    <property type="match status" value="1"/>
</dbReference>
<sequence>MHTFCVVVPGNFKLYNEDPDICLENVVSKRYLRSLSRDNMIFTSDNPEKITIYYYKPDVMDETFRGMPVALKFTDSQSFLKCGKEGGKVILGVEVRAPSEKMGGVAALPPPTLERHLVACDKQRLKQICKKDDSALAFLFYMKGNKSGQRRFESVLCPGWFIHTLDQDEDEDQEVKMGHQPADMDPAFYFIIQT</sequence>
<evidence type="ECO:0000256" key="5">
    <source>
        <dbReference type="ARBA" id="ARBA00014702"/>
    </source>
</evidence>
<gene>
    <name evidence="13" type="ORF">N1851_015943</name>
</gene>
<dbReference type="GO" id="GO:0005829">
    <property type="term" value="C:cytosol"/>
    <property type="evidence" value="ECO:0007669"/>
    <property type="project" value="UniProtKB-SubCell"/>
</dbReference>
<dbReference type="Proteomes" id="UP001174136">
    <property type="component" value="Unassembled WGS sequence"/>
</dbReference>
<dbReference type="GO" id="GO:0048246">
    <property type="term" value="P:macrophage chemotaxis"/>
    <property type="evidence" value="ECO:0007669"/>
    <property type="project" value="TreeGrafter"/>
</dbReference>
<evidence type="ECO:0000256" key="6">
    <source>
        <dbReference type="ARBA" id="ARBA00022490"/>
    </source>
</evidence>
<dbReference type="GO" id="GO:0019221">
    <property type="term" value="P:cytokine-mediated signaling pathway"/>
    <property type="evidence" value="ECO:0007669"/>
    <property type="project" value="TreeGrafter"/>
</dbReference>
<keyword evidence="12" id="KW-0497">Mitogen</keyword>
<evidence type="ECO:0000256" key="7">
    <source>
        <dbReference type="ARBA" id="ARBA00022514"/>
    </source>
</evidence>
<evidence type="ECO:0000256" key="12">
    <source>
        <dbReference type="ARBA" id="ARBA00023246"/>
    </source>
</evidence>
<dbReference type="GO" id="GO:1901222">
    <property type="term" value="P:regulation of non-canonical NF-kappaB signal transduction"/>
    <property type="evidence" value="ECO:0007669"/>
    <property type="project" value="TreeGrafter"/>
</dbReference>
<protein>
    <recommendedName>
        <fullName evidence="5">Interleukin-1 beta</fullName>
    </recommendedName>
</protein>
<dbReference type="GO" id="GO:0010628">
    <property type="term" value="P:positive regulation of gene expression"/>
    <property type="evidence" value="ECO:0007669"/>
    <property type="project" value="TreeGrafter"/>
</dbReference>
<keyword evidence="7" id="KW-0202">Cytokine</keyword>
<comment type="caution">
    <text evidence="13">The sequence shown here is derived from an EMBL/GenBank/DDBJ whole genome shotgun (WGS) entry which is preliminary data.</text>
</comment>
<dbReference type="AlphaFoldDB" id="A0AA47MRB4"/>
<dbReference type="GO" id="GO:0005615">
    <property type="term" value="C:extracellular space"/>
    <property type="evidence" value="ECO:0007669"/>
    <property type="project" value="UniProtKB-KW"/>
</dbReference>
<keyword evidence="14" id="KW-1185">Reference proteome</keyword>
<dbReference type="GO" id="GO:0001660">
    <property type="term" value="P:fever generation"/>
    <property type="evidence" value="ECO:0007669"/>
    <property type="project" value="UniProtKB-KW"/>
</dbReference>
<dbReference type="PANTHER" id="PTHR10078:SF30">
    <property type="entry name" value="INTERLEUKIN-1 BETA"/>
    <property type="match status" value="1"/>
</dbReference>
<organism evidence="13 14">
    <name type="scientific">Merluccius polli</name>
    <name type="common">Benguela hake</name>
    <name type="synonym">Merluccius cadenati</name>
    <dbReference type="NCBI Taxonomy" id="89951"/>
    <lineage>
        <taxon>Eukaryota</taxon>
        <taxon>Metazoa</taxon>
        <taxon>Chordata</taxon>
        <taxon>Craniata</taxon>
        <taxon>Vertebrata</taxon>
        <taxon>Euteleostomi</taxon>
        <taxon>Actinopterygii</taxon>
        <taxon>Neopterygii</taxon>
        <taxon>Teleostei</taxon>
        <taxon>Neoteleostei</taxon>
        <taxon>Acanthomorphata</taxon>
        <taxon>Zeiogadaria</taxon>
        <taxon>Gadariae</taxon>
        <taxon>Gadiformes</taxon>
        <taxon>Gadoidei</taxon>
        <taxon>Merlucciidae</taxon>
        <taxon>Merluccius</taxon>
    </lineage>
</organism>
<keyword evidence="11" id="KW-0458">Lysosome</keyword>
<evidence type="ECO:0000256" key="1">
    <source>
        <dbReference type="ARBA" id="ARBA00004371"/>
    </source>
</evidence>
<keyword evidence="10" id="KW-0395">Inflammatory response</keyword>
<dbReference type="EMBL" id="JAOPHQ010002880">
    <property type="protein sequence ID" value="KAK0145152.1"/>
    <property type="molecule type" value="Genomic_DNA"/>
</dbReference>
<reference evidence="13" key="1">
    <citation type="journal article" date="2023" name="Front. Mar. Sci.">
        <title>A new Merluccius polli reference genome to investigate the effects of global change in West African waters.</title>
        <authorList>
            <person name="Mateo J.L."/>
            <person name="Blanco-Fernandez C."/>
            <person name="Garcia-Vazquez E."/>
            <person name="Machado-Schiaffino G."/>
        </authorList>
    </citation>
    <scope>NUCLEOTIDE SEQUENCE</scope>
    <source>
        <strain evidence="13">C29</strain>
        <tissue evidence="13">Fin</tissue>
    </source>
</reference>
<dbReference type="GO" id="GO:0005125">
    <property type="term" value="F:cytokine activity"/>
    <property type="evidence" value="ECO:0007669"/>
    <property type="project" value="UniProtKB-KW"/>
</dbReference>
<dbReference type="InterPro" id="IPR000975">
    <property type="entry name" value="IL-1_fam"/>
</dbReference>
<dbReference type="Pfam" id="PF00340">
    <property type="entry name" value="IL1"/>
    <property type="match status" value="1"/>
</dbReference>
<keyword evidence="6" id="KW-0963">Cytoplasm</keyword>
<dbReference type="Gene3D" id="2.80.10.50">
    <property type="match status" value="1"/>
</dbReference>
<evidence type="ECO:0000256" key="2">
    <source>
        <dbReference type="ARBA" id="ARBA00004514"/>
    </source>
</evidence>
<accession>A0AA47MRB4</accession>